<gene>
    <name evidence="2" type="ORF">K7G82_24695</name>
</gene>
<evidence type="ECO:0000256" key="1">
    <source>
        <dbReference type="SAM" id="Phobius"/>
    </source>
</evidence>
<keyword evidence="1" id="KW-1133">Transmembrane helix</keyword>
<comment type="caution">
    <text evidence="2">The sequence shown here is derived from an EMBL/GenBank/DDBJ whole genome shotgun (WGS) entry which is preliminary data.</text>
</comment>
<dbReference type="EMBL" id="JAINVV010000012">
    <property type="protein sequence ID" value="MBY8825524.1"/>
    <property type="molecule type" value="Genomic_DNA"/>
</dbReference>
<keyword evidence="1" id="KW-0812">Transmembrane</keyword>
<dbReference type="RefSeq" id="WP_222992624.1">
    <property type="nucleotide sequence ID" value="NZ_JAINVV010000012.1"/>
</dbReference>
<feature type="transmembrane region" description="Helical" evidence="1">
    <location>
        <begin position="18"/>
        <end position="36"/>
    </location>
</feature>
<feature type="transmembrane region" description="Helical" evidence="1">
    <location>
        <begin position="143"/>
        <end position="167"/>
    </location>
</feature>
<keyword evidence="1" id="KW-0472">Membrane</keyword>
<reference evidence="2 3" key="1">
    <citation type="submission" date="2021-08" db="EMBL/GenBank/DDBJ databases">
        <authorList>
            <person name="Tuo L."/>
        </authorList>
    </citation>
    <scope>NUCLEOTIDE SEQUENCE [LARGE SCALE GENOMIC DNA]</scope>
    <source>
        <strain evidence="2 3">JCM 31229</strain>
    </source>
</reference>
<evidence type="ECO:0000313" key="3">
    <source>
        <dbReference type="Proteomes" id="UP000706039"/>
    </source>
</evidence>
<feature type="transmembrane region" description="Helical" evidence="1">
    <location>
        <begin position="104"/>
        <end position="123"/>
    </location>
</feature>
<name>A0ABS7PZV5_9SPHN</name>
<protein>
    <submittedName>
        <fullName evidence="2">Uncharacterized protein</fullName>
    </submittedName>
</protein>
<keyword evidence="3" id="KW-1185">Reference proteome</keyword>
<feature type="transmembrane region" description="Helical" evidence="1">
    <location>
        <begin position="68"/>
        <end position="92"/>
    </location>
</feature>
<evidence type="ECO:0000313" key="2">
    <source>
        <dbReference type="EMBL" id="MBY8825524.1"/>
    </source>
</evidence>
<organism evidence="2 3">
    <name type="scientific">Sphingomonas colocasiae</name>
    <dbReference type="NCBI Taxonomy" id="1848973"/>
    <lineage>
        <taxon>Bacteria</taxon>
        <taxon>Pseudomonadati</taxon>
        <taxon>Pseudomonadota</taxon>
        <taxon>Alphaproteobacteria</taxon>
        <taxon>Sphingomonadales</taxon>
        <taxon>Sphingomonadaceae</taxon>
        <taxon>Sphingomonas</taxon>
    </lineage>
</organism>
<accession>A0ABS7PZV5</accession>
<sequence length="182" mass="20011">MAEQRGTTGAWIIRSGKAFVIHALVGLVVAGIAYWMTMGFDAASQKTQADYDPESVAILLATARVKLWSWYAVSFLVSWVAATIFLLVTNTMYARNRVEGRARLAAWVLLLLVVLGIALFFWWRLLALQEVGTVILPGNYSTALGAGFIGVILAYWLASAMTVTITMRPSVPLSDRLPTVWN</sequence>
<proteinExistence type="predicted"/>
<dbReference type="Proteomes" id="UP000706039">
    <property type="component" value="Unassembled WGS sequence"/>
</dbReference>